<dbReference type="HAMAP" id="MF_00024">
    <property type="entry name" value="CobD_CbiB"/>
    <property type="match status" value="1"/>
</dbReference>
<dbReference type="PANTHER" id="PTHR34308:SF1">
    <property type="entry name" value="COBALAMIN BIOSYNTHESIS PROTEIN CBIB"/>
    <property type="match status" value="1"/>
</dbReference>
<evidence type="ECO:0000313" key="10">
    <source>
        <dbReference type="EMBL" id="GET35226.1"/>
    </source>
</evidence>
<evidence type="ECO:0000313" key="11">
    <source>
        <dbReference type="Proteomes" id="UP000391834"/>
    </source>
</evidence>
<feature type="transmembrane region" description="Helical" evidence="9">
    <location>
        <begin position="209"/>
        <end position="228"/>
    </location>
</feature>
<keyword evidence="5 9" id="KW-0169">Cobalamin biosynthesis</keyword>
<feature type="transmembrane region" description="Helical" evidence="9">
    <location>
        <begin position="157"/>
        <end position="175"/>
    </location>
</feature>
<evidence type="ECO:0000256" key="6">
    <source>
        <dbReference type="ARBA" id="ARBA00022692"/>
    </source>
</evidence>
<evidence type="ECO:0000256" key="1">
    <source>
        <dbReference type="ARBA" id="ARBA00004651"/>
    </source>
</evidence>
<proteinExistence type="inferred from homology"/>
<dbReference type="Proteomes" id="UP000391834">
    <property type="component" value="Unassembled WGS sequence"/>
</dbReference>
<dbReference type="GO" id="GO:0015420">
    <property type="term" value="F:ABC-type vitamin B12 transporter activity"/>
    <property type="evidence" value="ECO:0007669"/>
    <property type="project" value="UniProtKB-UniRule"/>
</dbReference>
<feature type="transmembrane region" description="Helical" evidence="9">
    <location>
        <begin position="76"/>
        <end position="97"/>
    </location>
</feature>
<dbReference type="EMBL" id="BLAX01000001">
    <property type="protein sequence ID" value="GET35226.1"/>
    <property type="molecule type" value="Genomic_DNA"/>
</dbReference>
<evidence type="ECO:0000256" key="9">
    <source>
        <dbReference type="HAMAP-Rule" id="MF_00024"/>
    </source>
</evidence>
<evidence type="ECO:0000256" key="2">
    <source>
        <dbReference type="ARBA" id="ARBA00004953"/>
    </source>
</evidence>
<evidence type="ECO:0000256" key="8">
    <source>
        <dbReference type="ARBA" id="ARBA00023136"/>
    </source>
</evidence>
<feature type="transmembrane region" description="Helical" evidence="9">
    <location>
        <begin position="52"/>
        <end position="70"/>
    </location>
</feature>
<dbReference type="AlphaFoldDB" id="A0A5M4B5T1"/>
<keyword evidence="6 9" id="KW-0812">Transmembrane</keyword>
<keyword evidence="11" id="KW-1185">Reference proteome</keyword>
<gene>
    <name evidence="9 10" type="primary">cobD</name>
    <name evidence="10" type="ORF">PbJCM13498_40890</name>
</gene>
<comment type="caution">
    <text evidence="10">The sequence shown here is derived from an EMBL/GenBank/DDBJ whole genome shotgun (WGS) entry which is preliminary data.</text>
</comment>
<keyword evidence="8 9" id="KW-0472">Membrane</keyword>
<comment type="subcellular location">
    <subcellularLocation>
        <location evidence="1 9">Cell membrane</location>
        <topology evidence="1 9">Multi-pass membrane protein</topology>
    </subcellularLocation>
</comment>
<comment type="function">
    <text evidence="9">Converts cobyric acid to cobinamide by the addition of aminopropanol on the F carboxylic group.</text>
</comment>
<evidence type="ECO:0000256" key="4">
    <source>
        <dbReference type="ARBA" id="ARBA00022475"/>
    </source>
</evidence>
<dbReference type="GO" id="GO:0048472">
    <property type="term" value="F:threonine-phosphate decarboxylase activity"/>
    <property type="evidence" value="ECO:0007669"/>
    <property type="project" value="InterPro"/>
</dbReference>
<sequence>MESIAYTTAIPILGYLLDLLLGDPRWFPHPIRGFGYLIARGEHSLNRGKNRIVTGAFLTLVLVPGTWFLFSIAGSVLYQLSPVIAVIWSVVFFWLGLANQSLISESRAVIDALEKQGTEAGRKQLSYIVGRETNELSPSQIRTAVLETMSENLSDGVVAPLFWYAIGGIPLMFAYKMVNTLDSMIGYKSERYYLFGRFAARLDDIANYLPARLTALIMTMVSFSFRGLRYAVRYGRRHSSPNAGWPEATLAGILDCRFGGPNRYHGQWVDKPYIGENSREITNNDFSRAKTINHSVTFAVLLGVILAGII</sequence>
<dbReference type="NCBIfam" id="TIGR00380">
    <property type="entry name" value="cobal_cbiB"/>
    <property type="match status" value="1"/>
</dbReference>
<protein>
    <recommendedName>
        <fullName evidence="9">Cobalamin biosynthesis protein CobD</fullName>
    </recommendedName>
</protein>
<dbReference type="RefSeq" id="WP_025866077.1">
    <property type="nucleotide sequence ID" value="NZ_BLAX01000001.1"/>
</dbReference>
<dbReference type="GO" id="GO:0009236">
    <property type="term" value="P:cobalamin biosynthetic process"/>
    <property type="evidence" value="ECO:0007669"/>
    <property type="project" value="UniProtKB-UniRule"/>
</dbReference>
<evidence type="ECO:0000256" key="5">
    <source>
        <dbReference type="ARBA" id="ARBA00022573"/>
    </source>
</evidence>
<evidence type="ECO:0000256" key="3">
    <source>
        <dbReference type="ARBA" id="ARBA00006263"/>
    </source>
</evidence>
<feature type="transmembrane region" description="Helical" evidence="9">
    <location>
        <begin position="291"/>
        <end position="309"/>
    </location>
</feature>
<dbReference type="GO" id="GO:0005886">
    <property type="term" value="C:plasma membrane"/>
    <property type="evidence" value="ECO:0007669"/>
    <property type="project" value="UniProtKB-SubCell"/>
</dbReference>
<dbReference type="UniPathway" id="UPA00148"/>
<name>A0A5M4B5T1_9BACT</name>
<reference evidence="10 11" key="1">
    <citation type="submission" date="2019-10" db="EMBL/GenBank/DDBJ databases">
        <title>Prolixibacter strains distinguished by the presence of nitrate reductase genes were adept at nitrate-dependent anaerobic corrosion of metallic iron and carbon steel.</title>
        <authorList>
            <person name="Iino T."/>
            <person name="Shono N."/>
            <person name="Ito K."/>
            <person name="Nakamura R."/>
            <person name="Sueoka K."/>
            <person name="Harayama S."/>
            <person name="Ohkuma M."/>
        </authorList>
    </citation>
    <scope>NUCLEOTIDE SEQUENCE [LARGE SCALE GENOMIC DNA]</scope>
    <source>
        <strain evidence="10 11">JCM 13498</strain>
    </source>
</reference>
<evidence type="ECO:0000256" key="7">
    <source>
        <dbReference type="ARBA" id="ARBA00022989"/>
    </source>
</evidence>
<dbReference type="PANTHER" id="PTHR34308">
    <property type="entry name" value="COBALAMIN BIOSYNTHESIS PROTEIN CBIB"/>
    <property type="match status" value="1"/>
</dbReference>
<comment type="pathway">
    <text evidence="2 9">Cofactor biosynthesis; adenosylcobalamin biosynthesis.</text>
</comment>
<comment type="similarity">
    <text evidence="3 9">Belongs to the CobD/CbiB family.</text>
</comment>
<dbReference type="InterPro" id="IPR004485">
    <property type="entry name" value="Cobalamin_biosynth_CobD/CbiB"/>
</dbReference>
<keyword evidence="7 9" id="KW-1133">Transmembrane helix</keyword>
<dbReference type="OrthoDB" id="9811967at2"/>
<accession>A0A5M4B5T1</accession>
<organism evidence="10 11">
    <name type="scientific">Prolixibacter bellariivorans</name>
    <dbReference type="NCBI Taxonomy" id="314319"/>
    <lineage>
        <taxon>Bacteria</taxon>
        <taxon>Pseudomonadati</taxon>
        <taxon>Bacteroidota</taxon>
        <taxon>Bacteroidia</taxon>
        <taxon>Marinilabiliales</taxon>
        <taxon>Prolixibacteraceae</taxon>
        <taxon>Prolixibacter</taxon>
    </lineage>
</organism>
<keyword evidence="4 9" id="KW-1003">Cell membrane</keyword>
<dbReference type="Pfam" id="PF03186">
    <property type="entry name" value="CobD_Cbib"/>
    <property type="match status" value="1"/>
</dbReference>